<dbReference type="PROSITE" id="PS50142">
    <property type="entry name" value="RNASE_3_2"/>
    <property type="match status" value="1"/>
</dbReference>
<dbReference type="InterPro" id="IPR000999">
    <property type="entry name" value="RNase_III_dom"/>
</dbReference>
<dbReference type="Gene3D" id="3.30.160.20">
    <property type="match status" value="1"/>
</dbReference>
<keyword evidence="8 15" id="KW-0819">tRNA processing</keyword>
<dbReference type="GO" id="GO:0006364">
    <property type="term" value="P:rRNA processing"/>
    <property type="evidence" value="ECO:0007669"/>
    <property type="project" value="UniProtKB-UniRule"/>
</dbReference>
<evidence type="ECO:0000313" key="18">
    <source>
        <dbReference type="EMBL" id="KIL98729.1"/>
    </source>
</evidence>
<dbReference type="AlphaFoldDB" id="A0A0C2YG56"/>
<comment type="subcellular location">
    <subcellularLocation>
        <location evidence="2 15">Cytoplasm</location>
    </subcellularLocation>
</comment>
<dbReference type="InterPro" id="IPR014720">
    <property type="entry name" value="dsRBD_dom"/>
</dbReference>
<feature type="active site" evidence="15">
    <location>
        <position position="123"/>
    </location>
</feature>
<dbReference type="CDD" id="cd10845">
    <property type="entry name" value="DSRM_RNAse_III_family"/>
    <property type="match status" value="1"/>
</dbReference>
<comment type="cofactor">
    <cofactor evidence="15">
        <name>Mg(2+)</name>
        <dbReference type="ChEBI" id="CHEBI:18420"/>
    </cofactor>
</comment>
<keyword evidence="13 15" id="KW-0460">Magnesium</keyword>
<comment type="similarity">
    <text evidence="3">Belongs to the ribonuclease III family.</text>
</comment>
<dbReference type="SUPFAM" id="SSF69065">
    <property type="entry name" value="RNase III domain-like"/>
    <property type="match status" value="1"/>
</dbReference>
<dbReference type="OrthoDB" id="9805026at2"/>
<evidence type="ECO:0000256" key="14">
    <source>
        <dbReference type="ARBA" id="ARBA00022884"/>
    </source>
</evidence>
<comment type="subunit">
    <text evidence="4 15">Homodimer.</text>
</comment>
<evidence type="ECO:0000256" key="11">
    <source>
        <dbReference type="ARBA" id="ARBA00022759"/>
    </source>
</evidence>
<evidence type="ECO:0000256" key="5">
    <source>
        <dbReference type="ARBA" id="ARBA00022490"/>
    </source>
</evidence>
<keyword evidence="6 15" id="KW-0698">rRNA processing</keyword>
<dbReference type="InterPro" id="IPR011907">
    <property type="entry name" value="RNase_III"/>
</dbReference>
<evidence type="ECO:0000256" key="7">
    <source>
        <dbReference type="ARBA" id="ARBA00022664"/>
    </source>
</evidence>
<keyword evidence="11 15" id="KW-0255">Endonuclease</keyword>
<protein>
    <recommendedName>
        <fullName evidence="15">Ribonuclease 3</fullName>
        <ecNumber evidence="15">3.1.26.3</ecNumber>
    </recommendedName>
    <alternativeName>
        <fullName evidence="15">Ribonuclease III</fullName>
        <shortName evidence="15">RNase III</shortName>
    </alternativeName>
</protein>
<comment type="catalytic activity">
    <reaction evidence="1 15">
        <text>Endonucleolytic cleavage to 5'-phosphomonoester.</text>
        <dbReference type="EC" id="3.1.26.3"/>
    </reaction>
</comment>
<dbReference type="SMART" id="SM00358">
    <property type="entry name" value="DSRM"/>
    <property type="match status" value="1"/>
</dbReference>
<keyword evidence="5 15" id="KW-0963">Cytoplasm</keyword>
<evidence type="ECO:0000256" key="1">
    <source>
        <dbReference type="ARBA" id="ARBA00000109"/>
    </source>
</evidence>
<proteinExistence type="inferred from homology"/>
<comment type="function">
    <text evidence="15">Digests double-stranded RNA. Involved in the processing of primary rRNA transcript to yield the immediate precursors to the large and small rRNAs (23S and 16S). Processes some mRNAs, and tRNAs when they are encoded in the rRNA operon. Processes pre-crRNA and tracrRNA of type II CRISPR loci if present in the organism.</text>
</comment>
<keyword evidence="14 15" id="KW-0694">RNA-binding</keyword>
<evidence type="ECO:0000256" key="13">
    <source>
        <dbReference type="ARBA" id="ARBA00022842"/>
    </source>
</evidence>
<keyword evidence="15" id="KW-0699">rRNA-binding</keyword>
<dbReference type="PANTHER" id="PTHR11207:SF0">
    <property type="entry name" value="RIBONUCLEASE 3"/>
    <property type="match status" value="1"/>
</dbReference>
<dbReference type="InterPro" id="IPR036389">
    <property type="entry name" value="RNase_III_sf"/>
</dbReference>
<feature type="domain" description="DRBM" evidence="16">
    <location>
        <begin position="159"/>
        <end position="228"/>
    </location>
</feature>
<evidence type="ECO:0000256" key="2">
    <source>
        <dbReference type="ARBA" id="ARBA00004496"/>
    </source>
</evidence>
<dbReference type="EMBL" id="JXSL01000027">
    <property type="protein sequence ID" value="KIL98729.1"/>
    <property type="molecule type" value="Genomic_DNA"/>
</dbReference>
<keyword evidence="7 15" id="KW-0507">mRNA processing</keyword>
<dbReference type="STRING" id="272627.CCC_02179"/>
<dbReference type="HAMAP" id="MF_00104">
    <property type="entry name" value="RNase_III"/>
    <property type="match status" value="1"/>
</dbReference>
<evidence type="ECO:0000256" key="8">
    <source>
        <dbReference type="ARBA" id="ARBA00022694"/>
    </source>
</evidence>
<evidence type="ECO:0000256" key="10">
    <source>
        <dbReference type="ARBA" id="ARBA00022723"/>
    </source>
</evidence>
<feature type="binding site" evidence="15">
    <location>
        <position position="123"/>
    </location>
    <ligand>
        <name>Mg(2+)</name>
        <dbReference type="ChEBI" id="CHEBI:18420"/>
    </ligand>
</feature>
<dbReference type="GO" id="GO:0005737">
    <property type="term" value="C:cytoplasm"/>
    <property type="evidence" value="ECO:0007669"/>
    <property type="project" value="UniProtKB-SubCell"/>
</dbReference>
<accession>A0A0C2YG56</accession>
<dbReference type="PROSITE" id="PS50137">
    <property type="entry name" value="DS_RBD"/>
    <property type="match status" value="1"/>
</dbReference>
<comment type="caution">
    <text evidence="18">The sequence shown here is derived from an EMBL/GenBank/DDBJ whole genome shotgun (WGS) entry which is preliminary data.</text>
</comment>
<evidence type="ECO:0000256" key="15">
    <source>
        <dbReference type="HAMAP-Rule" id="MF_00104"/>
    </source>
</evidence>
<dbReference type="GO" id="GO:0010468">
    <property type="term" value="P:regulation of gene expression"/>
    <property type="evidence" value="ECO:0007669"/>
    <property type="project" value="TreeGrafter"/>
</dbReference>
<dbReference type="GO" id="GO:0004525">
    <property type="term" value="F:ribonuclease III activity"/>
    <property type="evidence" value="ECO:0007669"/>
    <property type="project" value="UniProtKB-UniRule"/>
</dbReference>
<organism evidence="18 19">
    <name type="scientific">Paramagnetospirillum magnetotacticum MS-1</name>
    <dbReference type="NCBI Taxonomy" id="272627"/>
    <lineage>
        <taxon>Bacteria</taxon>
        <taxon>Pseudomonadati</taxon>
        <taxon>Pseudomonadota</taxon>
        <taxon>Alphaproteobacteria</taxon>
        <taxon>Rhodospirillales</taxon>
        <taxon>Magnetospirillaceae</taxon>
        <taxon>Paramagnetospirillum</taxon>
    </lineage>
</organism>
<feature type="binding site" evidence="15">
    <location>
        <position position="120"/>
    </location>
    <ligand>
        <name>Mg(2+)</name>
        <dbReference type="ChEBI" id="CHEBI:18420"/>
    </ligand>
</feature>
<dbReference type="SUPFAM" id="SSF54768">
    <property type="entry name" value="dsRNA-binding domain-like"/>
    <property type="match status" value="1"/>
</dbReference>
<dbReference type="FunFam" id="3.30.160.20:FF:000003">
    <property type="entry name" value="Ribonuclease 3"/>
    <property type="match status" value="1"/>
</dbReference>
<dbReference type="Proteomes" id="UP000031971">
    <property type="component" value="Unassembled WGS sequence"/>
</dbReference>
<dbReference type="GO" id="GO:0006397">
    <property type="term" value="P:mRNA processing"/>
    <property type="evidence" value="ECO:0007669"/>
    <property type="project" value="UniProtKB-UniRule"/>
</dbReference>
<dbReference type="GO" id="GO:0003725">
    <property type="term" value="F:double-stranded RNA binding"/>
    <property type="evidence" value="ECO:0007669"/>
    <property type="project" value="TreeGrafter"/>
</dbReference>
<keyword evidence="10 15" id="KW-0479">Metal-binding</keyword>
<dbReference type="RefSeq" id="WP_009868854.1">
    <property type="nucleotide sequence ID" value="NZ_JXSL01000027.1"/>
</dbReference>
<evidence type="ECO:0000256" key="3">
    <source>
        <dbReference type="ARBA" id="ARBA00010183"/>
    </source>
</evidence>
<keyword evidence="12 15" id="KW-0378">Hydrolase</keyword>
<dbReference type="NCBIfam" id="TIGR02191">
    <property type="entry name" value="RNaseIII"/>
    <property type="match status" value="1"/>
</dbReference>
<evidence type="ECO:0000313" key="19">
    <source>
        <dbReference type="Proteomes" id="UP000031971"/>
    </source>
</evidence>
<keyword evidence="19" id="KW-1185">Reference proteome</keyword>
<dbReference type="CDD" id="cd00593">
    <property type="entry name" value="RIBOc"/>
    <property type="match status" value="1"/>
</dbReference>
<evidence type="ECO:0000259" key="16">
    <source>
        <dbReference type="PROSITE" id="PS50137"/>
    </source>
</evidence>
<reference evidence="18 19" key="1">
    <citation type="submission" date="2015-01" db="EMBL/GenBank/DDBJ databases">
        <title>Genome Sequence of Magnetospirillum magnetotacticum Strain MS-1.</title>
        <authorList>
            <person name="Marinov G.K."/>
            <person name="Smalley M.D."/>
            <person name="DeSalvo G."/>
        </authorList>
    </citation>
    <scope>NUCLEOTIDE SEQUENCE [LARGE SCALE GENOMIC DNA]</scope>
    <source>
        <strain evidence="18 19">MS-1</strain>
    </source>
</reference>
<dbReference type="SMART" id="SM00535">
    <property type="entry name" value="RIBOc"/>
    <property type="match status" value="1"/>
</dbReference>
<dbReference type="GO" id="GO:0046872">
    <property type="term" value="F:metal ion binding"/>
    <property type="evidence" value="ECO:0007669"/>
    <property type="project" value="UniProtKB-KW"/>
</dbReference>
<dbReference type="Gene3D" id="1.10.1520.10">
    <property type="entry name" value="Ribonuclease III domain"/>
    <property type="match status" value="1"/>
</dbReference>
<feature type="active site" evidence="15">
    <location>
        <position position="51"/>
    </location>
</feature>
<evidence type="ECO:0000256" key="4">
    <source>
        <dbReference type="ARBA" id="ARBA00011738"/>
    </source>
</evidence>
<evidence type="ECO:0000256" key="12">
    <source>
        <dbReference type="ARBA" id="ARBA00022801"/>
    </source>
</evidence>
<dbReference type="PANTHER" id="PTHR11207">
    <property type="entry name" value="RIBONUCLEASE III"/>
    <property type="match status" value="1"/>
</dbReference>
<dbReference type="Pfam" id="PF14622">
    <property type="entry name" value="Ribonucleas_3_3"/>
    <property type="match status" value="1"/>
</dbReference>
<feature type="domain" description="RNase III" evidence="17">
    <location>
        <begin position="5"/>
        <end position="134"/>
    </location>
</feature>
<dbReference type="GO" id="GO:0042802">
    <property type="term" value="F:identical protein binding"/>
    <property type="evidence" value="ECO:0007669"/>
    <property type="project" value="UniProtKB-ARBA"/>
</dbReference>
<dbReference type="Pfam" id="PF00035">
    <property type="entry name" value="dsrm"/>
    <property type="match status" value="1"/>
</dbReference>
<keyword evidence="9 15" id="KW-0540">Nuclease</keyword>
<dbReference type="EC" id="3.1.26.3" evidence="15"/>
<dbReference type="PROSITE" id="PS00517">
    <property type="entry name" value="RNASE_3_1"/>
    <property type="match status" value="1"/>
</dbReference>
<evidence type="ECO:0000256" key="6">
    <source>
        <dbReference type="ARBA" id="ARBA00022552"/>
    </source>
</evidence>
<evidence type="ECO:0000256" key="9">
    <source>
        <dbReference type="ARBA" id="ARBA00022722"/>
    </source>
</evidence>
<dbReference type="FunFam" id="1.10.1520.10:FF:000001">
    <property type="entry name" value="Ribonuclease 3"/>
    <property type="match status" value="1"/>
</dbReference>
<gene>
    <name evidence="15" type="primary">rnc</name>
    <name evidence="18" type="ORF">CCC_02179</name>
</gene>
<name>A0A0C2YG56_PARME</name>
<sequence>MKGAAADLPALLGHAFARPELLSQALTHPSTQQHRRSQGSDPYERLEFLGDRVLGLVVAEMLFLRFPDEAEGALARRHAALVRREAVARIANEIGLGRHLVLAKGESDAGGRTNPGILADACEAVIGALYADAGFAVAAAFVRSRWEPMMEEALAPPKDAKTGLQEWAQGRGKPLPAYKMLGQEGPPHEPTFLMEVSVEGVGSAVGRGASKRVAEQAAAKLLLAAQHSGE</sequence>
<feature type="binding site" evidence="15">
    <location>
        <position position="47"/>
    </location>
    <ligand>
        <name>Mg(2+)</name>
        <dbReference type="ChEBI" id="CHEBI:18420"/>
    </ligand>
</feature>
<evidence type="ECO:0000259" key="17">
    <source>
        <dbReference type="PROSITE" id="PS50142"/>
    </source>
</evidence>
<dbReference type="GO" id="GO:0019843">
    <property type="term" value="F:rRNA binding"/>
    <property type="evidence" value="ECO:0007669"/>
    <property type="project" value="UniProtKB-KW"/>
</dbReference>
<dbReference type="GO" id="GO:0008033">
    <property type="term" value="P:tRNA processing"/>
    <property type="evidence" value="ECO:0007669"/>
    <property type="project" value="UniProtKB-KW"/>
</dbReference>